<dbReference type="EMBL" id="AMZH03010162">
    <property type="protein sequence ID" value="RRT55281.1"/>
    <property type="molecule type" value="Genomic_DNA"/>
</dbReference>
<reference evidence="1 2" key="1">
    <citation type="journal article" date="2014" name="Agronomy (Basel)">
        <title>A Draft Genome Sequence for Ensete ventricosum, the Drought-Tolerant Tree Against Hunger.</title>
        <authorList>
            <person name="Harrison J."/>
            <person name="Moore K.A."/>
            <person name="Paszkiewicz K."/>
            <person name="Jones T."/>
            <person name="Grant M."/>
            <person name="Ambacheew D."/>
            <person name="Muzemil S."/>
            <person name="Studholme D.J."/>
        </authorList>
    </citation>
    <scope>NUCLEOTIDE SEQUENCE [LARGE SCALE GENOMIC DNA]</scope>
</reference>
<accession>A0A426YUC7</accession>
<sequence>MQGRQWLLRLERSVAAVAIEARLLQREEETEEADAVAEEGLAVVKGLDAVGTAMLAMRYGGSVGPTVGNGGKDDREVVDGETVDGGRIDRLATLRRWFEAVVVATTTTAGSSGRGGRDVDVWVVEAISAWG</sequence>
<organism evidence="1 2">
    <name type="scientific">Ensete ventricosum</name>
    <name type="common">Abyssinian banana</name>
    <name type="synonym">Musa ensete</name>
    <dbReference type="NCBI Taxonomy" id="4639"/>
    <lineage>
        <taxon>Eukaryota</taxon>
        <taxon>Viridiplantae</taxon>
        <taxon>Streptophyta</taxon>
        <taxon>Embryophyta</taxon>
        <taxon>Tracheophyta</taxon>
        <taxon>Spermatophyta</taxon>
        <taxon>Magnoliopsida</taxon>
        <taxon>Liliopsida</taxon>
        <taxon>Zingiberales</taxon>
        <taxon>Musaceae</taxon>
        <taxon>Ensete</taxon>
    </lineage>
</organism>
<comment type="caution">
    <text evidence="1">The sequence shown here is derived from an EMBL/GenBank/DDBJ whole genome shotgun (WGS) entry which is preliminary data.</text>
</comment>
<evidence type="ECO:0000313" key="2">
    <source>
        <dbReference type="Proteomes" id="UP000287651"/>
    </source>
</evidence>
<protein>
    <submittedName>
        <fullName evidence="1">Uncharacterized protein</fullName>
    </submittedName>
</protein>
<proteinExistence type="predicted"/>
<evidence type="ECO:0000313" key="1">
    <source>
        <dbReference type="EMBL" id="RRT55281.1"/>
    </source>
</evidence>
<gene>
    <name evidence="1" type="ORF">B296_00045106</name>
</gene>
<dbReference type="AlphaFoldDB" id="A0A426YUC7"/>
<dbReference type="Proteomes" id="UP000287651">
    <property type="component" value="Unassembled WGS sequence"/>
</dbReference>
<name>A0A426YUC7_ENSVE</name>